<dbReference type="CDD" id="cd11065">
    <property type="entry name" value="CYP64-like"/>
    <property type="match status" value="1"/>
</dbReference>
<gene>
    <name evidence="12" type="ORF">BOTBODRAFT_360742</name>
</gene>
<evidence type="ECO:0000256" key="4">
    <source>
        <dbReference type="ARBA" id="ARBA00022617"/>
    </source>
</evidence>
<dbReference type="Gene3D" id="1.10.630.10">
    <property type="entry name" value="Cytochrome P450"/>
    <property type="match status" value="1"/>
</dbReference>
<evidence type="ECO:0000256" key="2">
    <source>
        <dbReference type="ARBA" id="ARBA00005179"/>
    </source>
</evidence>
<keyword evidence="8 10" id="KW-0503">Monooxygenase</keyword>
<evidence type="ECO:0000256" key="6">
    <source>
        <dbReference type="ARBA" id="ARBA00023002"/>
    </source>
</evidence>
<dbReference type="PRINTS" id="PR00463">
    <property type="entry name" value="EP450I"/>
</dbReference>
<dbReference type="InterPro" id="IPR002401">
    <property type="entry name" value="Cyt_P450_E_grp-I"/>
</dbReference>
<dbReference type="AlphaFoldDB" id="A0A067MDG9"/>
<dbReference type="Proteomes" id="UP000027195">
    <property type="component" value="Unassembled WGS sequence"/>
</dbReference>
<dbReference type="PANTHER" id="PTHR46300">
    <property type="entry name" value="P450, PUTATIVE (EUROFUNG)-RELATED-RELATED"/>
    <property type="match status" value="1"/>
</dbReference>
<feature type="transmembrane region" description="Helical" evidence="11">
    <location>
        <begin position="6"/>
        <end position="22"/>
    </location>
</feature>
<name>A0A067MDG9_BOTB1</name>
<reference evidence="13" key="1">
    <citation type="journal article" date="2014" name="Proc. Natl. Acad. Sci. U.S.A.">
        <title>Extensive sampling of basidiomycete genomes demonstrates inadequacy of the white-rot/brown-rot paradigm for wood decay fungi.</title>
        <authorList>
            <person name="Riley R."/>
            <person name="Salamov A.A."/>
            <person name="Brown D.W."/>
            <person name="Nagy L.G."/>
            <person name="Floudas D."/>
            <person name="Held B.W."/>
            <person name="Levasseur A."/>
            <person name="Lombard V."/>
            <person name="Morin E."/>
            <person name="Otillar R."/>
            <person name="Lindquist E.A."/>
            <person name="Sun H."/>
            <person name="LaButti K.M."/>
            <person name="Schmutz J."/>
            <person name="Jabbour D."/>
            <person name="Luo H."/>
            <person name="Baker S.E."/>
            <person name="Pisabarro A.G."/>
            <person name="Walton J.D."/>
            <person name="Blanchette R.A."/>
            <person name="Henrissat B."/>
            <person name="Martin F."/>
            <person name="Cullen D."/>
            <person name="Hibbett D.S."/>
            <person name="Grigoriev I.V."/>
        </authorList>
    </citation>
    <scope>NUCLEOTIDE SEQUENCE [LARGE SCALE GENOMIC DNA]</scope>
    <source>
        <strain evidence="13">FD-172 SS1</strain>
    </source>
</reference>
<dbReference type="PANTHER" id="PTHR46300:SF5">
    <property type="entry name" value="CYTOCHROME P450"/>
    <property type="match status" value="1"/>
</dbReference>
<dbReference type="GO" id="GO:0005506">
    <property type="term" value="F:iron ion binding"/>
    <property type="evidence" value="ECO:0007669"/>
    <property type="project" value="InterPro"/>
</dbReference>
<keyword evidence="6 10" id="KW-0560">Oxidoreductase</keyword>
<keyword evidence="11" id="KW-1133">Transmembrane helix</keyword>
<evidence type="ECO:0008006" key="14">
    <source>
        <dbReference type="Google" id="ProtNLM"/>
    </source>
</evidence>
<dbReference type="InterPro" id="IPR050364">
    <property type="entry name" value="Cytochrome_P450_fung"/>
</dbReference>
<evidence type="ECO:0000256" key="8">
    <source>
        <dbReference type="ARBA" id="ARBA00023033"/>
    </source>
</evidence>
<feature type="binding site" description="axial binding residue" evidence="9">
    <location>
        <position position="428"/>
    </location>
    <ligand>
        <name>heme</name>
        <dbReference type="ChEBI" id="CHEBI:30413"/>
    </ligand>
    <ligandPart>
        <name>Fe</name>
        <dbReference type="ChEBI" id="CHEBI:18248"/>
    </ligandPart>
</feature>
<keyword evidence="11" id="KW-0472">Membrane</keyword>
<evidence type="ECO:0000256" key="3">
    <source>
        <dbReference type="ARBA" id="ARBA00010617"/>
    </source>
</evidence>
<protein>
    <recommendedName>
        <fullName evidence="14">Cytochrome P450</fullName>
    </recommendedName>
</protein>
<keyword evidence="13" id="KW-1185">Reference proteome</keyword>
<evidence type="ECO:0000256" key="1">
    <source>
        <dbReference type="ARBA" id="ARBA00001971"/>
    </source>
</evidence>
<dbReference type="InParanoid" id="A0A067MDG9"/>
<evidence type="ECO:0000256" key="5">
    <source>
        <dbReference type="ARBA" id="ARBA00022723"/>
    </source>
</evidence>
<dbReference type="PROSITE" id="PS00086">
    <property type="entry name" value="CYTOCHROME_P450"/>
    <property type="match status" value="1"/>
</dbReference>
<comment type="cofactor">
    <cofactor evidence="1 9">
        <name>heme</name>
        <dbReference type="ChEBI" id="CHEBI:30413"/>
    </cofactor>
</comment>
<keyword evidence="4 9" id="KW-0349">Heme</keyword>
<keyword evidence="5 9" id="KW-0479">Metal-binding</keyword>
<dbReference type="GO" id="GO:0004497">
    <property type="term" value="F:monooxygenase activity"/>
    <property type="evidence" value="ECO:0007669"/>
    <property type="project" value="UniProtKB-KW"/>
</dbReference>
<sequence length="499" mass="55980">MVDIIFALGCATLVFVVVLFHWRERHLANPRNLPLPPGPKPEPIIGNARHIPEESWLKFTEWRDIYGDIVHLNILGTRIVVLSSYEACADLFKKAIYSDRPRFYVMDRLMKLGQATSLAPYGPALRQHRRLLRSALHQKAVEQYQPMQIDRVNWYLSTLILEPDNFLTNLHLLMGRVVVKATYGVDVQSVGDTYIAWARTVIDGTTVSMGPSNAVYNILPLLMHIPSAHAARLKKVSGEVRKIVDKLLNVPFNAVKAKMDAGTVPPSIVATALKSGRYAEEDVKWATGNLYLAGADTTYGIVTAVLFTMVKHPEVQRKAQAEIDRVVGERRLPTFADRPALPYIDCIIKETLRWSPLLPGGVPRNLLEDDYYEGYWIPKGTMVIPNIWAISRNGTLYEDAERFWPERFEGGKGLDPRLWAFGFGRRICPGLHFADAMAFIILASVLATFDLSKPIDNYGKEVEPEETYACGLIRSLDPFKCTIKPRSASAAALAESHLA</sequence>
<evidence type="ECO:0000313" key="13">
    <source>
        <dbReference type="Proteomes" id="UP000027195"/>
    </source>
</evidence>
<keyword evidence="11" id="KW-0812">Transmembrane</keyword>
<dbReference type="OrthoDB" id="1103324at2759"/>
<proteinExistence type="inferred from homology"/>
<dbReference type="InterPro" id="IPR036396">
    <property type="entry name" value="Cyt_P450_sf"/>
</dbReference>
<dbReference type="InterPro" id="IPR001128">
    <property type="entry name" value="Cyt_P450"/>
</dbReference>
<dbReference type="GO" id="GO:0016705">
    <property type="term" value="F:oxidoreductase activity, acting on paired donors, with incorporation or reduction of molecular oxygen"/>
    <property type="evidence" value="ECO:0007669"/>
    <property type="project" value="InterPro"/>
</dbReference>
<dbReference type="SUPFAM" id="SSF48264">
    <property type="entry name" value="Cytochrome P450"/>
    <property type="match status" value="1"/>
</dbReference>
<comment type="similarity">
    <text evidence="3 10">Belongs to the cytochrome P450 family.</text>
</comment>
<keyword evidence="7 9" id="KW-0408">Iron</keyword>
<evidence type="ECO:0000256" key="10">
    <source>
        <dbReference type="RuleBase" id="RU000461"/>
    </source>
</evidence>
<evidence type="ECO:0000313" key="12">
    <source>
        <dbReference type="EMBL" id="KDQ13798.1"/>
    </source>
</evidence>
<accession>A0A067MDG9</accession>
<organism evidence="12 13">
    <name type="scientific">Botryobasidium botryosum (strain FD-172 SS1)</name>
    <dbReference type="NCBI Taxonomy" id="930990"/>
    <lineage>
        <taxon>Eukaryota</taxon>
        <taxon>Fungi</taxon>
        <taxon>Dikarya</taxon>
        <taxon>Basidiomycota</taxon>
        <taxon>Agaricomycotina</taxon>
        <taxon>Agaricomycetes</taxon>
        <taxon>Cantharellales</taxon>
        <taxon>Botryobasidiaceae</taxon>
        <taxon>Botryobasidium</taxon>
    </lineage>
</organism>
<dbReference type="InterPro" id="IPR017972">
    <property type="entry name" value="Cyt_P450_CS"/>
</dbReference>
<dbReference type="Pfam" id="PF00067">
    <property type="entry name" value="p450"/>
    <property type="match status" value="1"/>
</dbReference>
<dbReference type="EMBL" id="KL198041">
    <property type="protein sequence ID" value="KDQ13798.1"/>
    <property type="molecule type" value="Genomic_DNA"/>
</dbReference>
<comment type="pathway">
    <text evidence="2">Secondary metabolite biosynthesis.</text>
</comment>
<evidence type="ECO:0000256" key="11">
    <source>
        <dbReference type="SAM" id="Phobius"/>
    </source>
</evidence>
<dbReference type="STRING" id="930990.A0A067MDG9"/>
<dbReference type="GO" id="GO:0020037">
    <property type="term" value="F:heme binding"/>
    <property type="evidence" value="ECO:0007669"/>
    <property type="project" value="InterPro"/>
</dbReference>
<evidence type="ECO:0000256" key="9">
    <source>
        <dbReference type="PIRSR" id="PIRSR602401-1"/>
    </source>
</evidence>
<dbReference type="HOGENOM" id="CLU_001570_2_3_1"/>
<evidence type="ECO:0000256" key="7">
    <source>
        <dbReference type="ARBA" id="ARBA00023004"/>
    </source>
</evidence>